<dbReference type="AlphaFoldDB" id="F6G3B9"/>
<protein>
    <submittedName>
        <fullName evidence="1">Uncharacterized protein</fullName>
    </submittedName>
</protein>
<dbReference type="KEGG" id="rsn:RSPO_c02318"/>
<dbReference type="Proteomes" id="UP000007953">
    <property type="component" value="Chromosome"/>
</dbReference>
<gene>
    <name evidence="1" type="ordered locus">RSPO_c02318</name>
</gene>
<name>F6G3B9_RALS8</name>
<proteinExistence type="predicted"/>
<evidence type="ECO:0000313" key="1">
    <source>
        <dbReference type="EMBL" id="AEG69614.1"/>
    </source>
</evidence>
<accession>F6G3B9</accession>
<sequence length="45" mass="5014">MCGFTCFRPMARAHATQLGAQFDTRRRTPISKKAANWLAAFLLAS</sequence>
<dbReference type="HOGENOM" id="CLU_3204353_0_0_4"/>
<reference evidence="1 2" key="1">
    <citation type="journal article" date="2011" name="J. Bacteriol.">
        <title>Complete genome sequence of the plant pathogen Ralstonia solanacearum strain Po82.</title>
        <authorList>
            <person name="Xu J."/>
            <person name="Zheng H.J."/>
            <person name="Liu L."/>
            <person name="Pan Z.C."/>
            <person name="Prior P."/>
            <person name="Tang B."/>
            <person name="Xu J.S."/>
            <person name="Zhang H."/>
            <person name="Tian Q."/>
            <person name="Zhang L.Q."/>
            <person name="Feng J."/>
        </authorList>
    </citation>
    <scope>NUCLEOTIDE SEQUENCE [LARGE SCALE GENOMIC DNA]</scope>
    <source>
        <strain evidence="1 2">Po82</strain>
    </source>
</reference>
<evidence type="ECO:0000313" key="2">
    <source>
        <dbReference type="Proteomes" id="UP000007953"/>
    </source>
</evidence>
<organism evidence="1 2">
    <name type="scientific">Ralstonia solanacearum (strain Po82)</name>
    <dbReference type="NCBI Taxonomy" id="1031711"/>
    <lineage>
        <taxon>Bacteria</taxon>
        <taxon>Pseudomonadati</taxon>
        <taxon>Pseudomonadota</taxon>
        <taxon>Betaproteobacteria</taxon>
        <taxon>Burkholderiales</taxon>
        <taxon>Burkholderiaceae</taxon>
        <taxon>Ralstonia</taxon>
        <taxon>Ralstonia solanacearum species complex</taxon>
    </lineage>
</organism>
<dbReference type="EMBL" id="CP002819">
    <property type="protein sequence ID" value="AEG69614.1"/>
    <property type="molecule type" value="Genomic_DNA"/>
</dbReference>